<dbReference type="Proteomes" id="UP000825935">
    <property type="component" value="Chromosome 19"/>
</dbReference>
<feature type="region of interest" description="Disordered" evidence="1">
    <location>
        <begin position="595"/>
        <end position="619"/>
    </location>
</feature>
<dbReference type="OrthoDB" id="1939753at2759"/>
<evidence type="ECO:0000259" key="2">
    <source>
        <dbReference type="PROSITE" id="PS00028"/>
    </source>
</evidence>
<feature type="compositionally biased region" description="Basic and acidic residues" evidence="1">
    <location>
        <begin position="38"/>
        <end position="50"/>
    </location>
</feature>
<feature type="region of interest" description="Disordered" evidence="1">
    <location>
        <begin position="362"/>
        <end position="390"/>
    </location>
</feature>
<dbReference type="SMART" id="SM00355">
    <property type="entry name" value="ZnF_C2H2"/>
    <property type="match status" value="2"/>
</dbReference>
<protein>
    <recommendedName>
        <fullName evidence="2">C2H2-type domain-containing protein</fullName>
    </recommendedName>
</protein>
<feature type="region of interest" description="Disordered" evidence="1">
    <location>
        <begin position="1156"/>
        <end position="1192"/>
    </location>
</feature>
<dbReference type="PROSITE" id="PS00028">
    <property type="entry name" value="ZINC_FINGER_C2H2_1"/>
    <property type="match status" value="2"/>
</dbReference>
<feature type="region of interest" description="Disordered" evidence="1">
    <location>
        <begin position="1333"/>
        <end position="1355"/>
    </location>
</feature>
<feature type="region of interest" description="Disordered" evidence="1">
    <location>
        <begin position="405"/>
        <end position="432"/>
    </location>
</feature>
<dbReference type="PANTHER" id="PTHR35746">
    <property type="entry name" value="PENTATRICOPEPTIDE REPEAT (PPR) SUPERFAMILY PROTEIN"/>
    <property type="match status" value="1"/>
</dbReference>
<organism evidence="3 4">
    <name type="scientific">Ceratopteris richardii</name>
    <name type="common">Triangle waterfern</name>
    <dbReference type="NCBI Taxonomy" id="49495"/>
    <lineage>
        <taxon>Eukaryota</taxon>
        <taxon>Viridiplantae</taxon>
        <taxon>Streptophyta</taxon>
        <taxon>Embryophyta</taxon>
        <taxon>Tracheophyta</taxon>
        <taxon>Polypodiopsida</taxon>
        <taxon>Polypodiidae</taxon>
        <taxon>Polypodiales</taxon>
        <taxon>Pteridineae</taxon>
        <taxon>Pteridaceae</taxon>
        <taxon>Parkerioideae</taxon>
        <taxon>Ceratopteris</taxon>
    </lineage>
</organism>
<feature type="compositionally biased region" description="Polar residues" evidence="1">
    <location>
        <begin position="601"/>
        <end position="619"/>
    </location>
</feature>
<feature type="compositionally biased region" description="Basic and acidic residues" evidence="1">
    <location>
        <begin position="1277"/>
        <end position="1288"/>
    </location>
</feature>
<feature type="region of interest" description="Disordered" evidence="1">
    <location>
        <begin position="1253"/>
        <end position="1312"/>
    </location>
</feature>
<evidence type="ECO:0000256" key="1">
    <source>
        <dbReference type="SAM" id="MobiDB-lite"/>
    </source>
</evidence>
<name>A0A8T2SL35_CERRI</name>
<feature type="domain" description="C2H2-type" evidence="2">
    <location>
        <begin position="9"/>
        <end position="29"/>
    </location>
</feature>
<feature type="compositionally biased region" description="Basic and acidic residues" evidence="1">
    <location>
        <begin position="1156"/>
        <end position="1170"/>
    </location>
</feature>
<sequence>MYHEGSWICPRCGWRYPNPHPSAKHRRSHKKHCGKLEGFELKPEVHRGGSSDEASSDDGDHVDKENLMYNSPQISHGISKPSESNIIPVIDESKGLQSKDLSFSKEILLNGSEAQISIHRITDSFDVRSEILACESSRSKDCTQAFISESHISEDLPSNAKVVEASTSLQDDNLLGNTQNTSQERKDAAIKDQPSETANIVASNSLEGHNDAGFPASPEKVDFAPQSSSCRFEQGNIECHKDSVLTAAVHERIGSIPSLRDSSKDIKEKSLVLLPNMDSNEETRKIHVNDPSQLLEAKEEIYVSSRQHSNNHGGSSHVNDSWTCRYCGWVYPNPRPSAKHRRHHKKHCGKLKELVVEVNFQKGGSSDDTSSGEEEKEHIQDHFPVVEAPNLSDCKKGSYLRKSAEDHGSISLQSTSESKDGPTATDGKISGLYSGGELKHTVSPLQQSAHGCRLGQAIEPDIQTADPCNSKEVGNLQIKEATLNRDAVESDIIDLSCLLETSHKKSSKVMSPEPLLAISHVKGEMMHDFHVPKVVEPDHVTLPPAKVLDSPCTSISETKGTVTFPDPLEETFLINVTPVSISSSSEPINKFKRTPVEDTVEASTKHQLSSSAKAPSSTIPREVESLQNIDGPVQFSTFSGFPKAETGPKENVIVDSFAETLQMDSQHRMKSIPLESESEASVNNPITISLMNTTDLNISDSLKEIDLFLNSTEKEIPVEAINEWEGLQNQGTCANRTSSGSIDIVNTDEGELPAKGKSIIVTSSSNSDRTSHELPLYSENLNTSQTGLQTKEVSSLPAEDNTVTDVISGMPKCPEASCLSDDSAIQPSCPAKVSDGEKTSELGVSLNDLEKAVTSAQKFHPEEKPTDDVNSKGLFLDDKPTISVSSSGPEATTLALPTGEVSETVDVLTTAKDFHSSGFHKQNDSNGAAIVDKDAEVKAADGDSVVKEFRNWEVKDNASFRRDSGSYDLAADQIDNVKKAESTDDTLSTTKNLERNLNEPGIENKDEESKASVVDFVLEESQKWEGKDNTSFGMDSRPCDLGAGEVGNSEKVDSSADILSTAKDPDSLSLHKASSLSEPAFVIKDAKVKATDADPLLEESQNWEIKDNALSGKGFAPHILAANEMASFGKTEFKGIMFTGKDVDLASLHKESNSNESAIVHKDAKAKDANADSVPEESQKWEAKDNTTSGKDSRFHSLCADEMDDFTKAEFASNISSTAKDPYLSSRHELSTLNDPAFVNKEAKIKYTKDSALEESHKWEDEDNTSSGRDFQPDNLGVDKIDSSEKAKNTAVISSTANDPESSSLRDERDLNYPALNKDAELGVTYSDSVLKESQKVETSSGREFGPHSLDSDEMDSFKRAESEFSAFSEFASSSRKLSDSPEIFEDAQDVFDGYSICDGMEMDESLDGSHQDTHAYIEEVQACRRPSG</sequence>
<dbReference type="InterPro" id="IPR013087">
    <property type="entry name" value="Znf_C2H2_type"/>
</dbReference>
<dbReference type="EMBL" id="CM035424">
    <property type="protein sequence ID" value="KAH7352107.1"/>
    <property type="molecule type" value="Genomic_DNA"/>
</dbReference>
<evidence type="ECO:0000313" key="4">
    <source>
        <dbReference type="Proteomes" id="UP000825935"/>
    </source>
</evidence>
<gene>
    <name evidence="3" type="ORF">KP509_19G030100</name>
</gene>
<reference evidence="3" key="1">
    <citation type="submission" date="2021-08" db="EMBL/GenBank/DDBJ databases">
        <title>WGS assembly of Ceratopteris richardii.</title>
        <authorList>
            <person name="Marchant D.B."/>
            <person name="Chen G."/>
            <person name="Jenkins J."/>
            <person name="Shu S."/>
            <person name="Leebens-Mack J."/>
            <person name="Grimwood J."/>
            <person name="Schmutz J."/>
            <person name="Soltis P."/>
            <person name="Soltis D."/>
            <person name="Chen Z.-H."/>
        </authorList>
    </citation>
    <scope>NUCLEOTIDE SEQUENCE</scope>
    <source>
        <strain evidence="3">Whitten #5841</strain>
        <tissue evidence="3">Leaf</tissue>
    </source>
</reference>
<keyword evidence="4" id="KW-1185">Reference proteome</keyword>
<dbReference type="PANTHER" id="PTHR35746:SF1">
    <property type="entry name" value="PENTATRICOPEPTIDE REPEAT (PPR) SUPERFAMILY PROTEIN"/>
    <property type="match status" value="1"/>
</dbReference>
<feature type="compositionally biased region" description="Polar residues" evidence="1">
    <location>
        <begin position="1291"/>
        <end position="1303"/>
    </location>
</feature>
<proteinExistence type="predicted"/>
<feature type="compositionally biased region" description="Basic and acidic residues" evidence="1">
    <location>
        <begin position="1177"/>
        <end position="1192"/>
    </location>
</feature>
<feature type="domain" description="C2H2-type" evidence="2">
    <location>
        <begin position="324"/>
        <end position="344"/>
    </location>
</feature>
<accession>A0A8T2SL35</accession>
<feature type="region of interest" description="Disordered" evidence="1">
    <location>
        <begin position="38"/>
        <end position="65"/>
    </location>
</feature>
<comment type="caution">
    <text evidence="3">The sequence shown here is derived from an EMBL/GenBank/DDBJ whole genome shotgun (WGS) entry which is preliminary data.</text>
</comment>
<evidence type="ECO:0000313" key="3">
    <source>
        <dbReference type="EMBL" id="KAH7352107.1"/>
    </source>
</evidence>